<feature type="chain" id="PRO_5046856835" description="Outer membrane protein beta-barrel domain-containing protein" evidence="1">
    <location>
        <begin position="22"/>
        <end position="146"/>
    </location>
</feature>
<evidence type="ECO:0000313" key="3">
    <source>
        <dbReference type="Proteomes" id="UP000626242"/>
    </source>
</evidence>
<evidence type="ECO:0000313" key="2">
    <source>
        <dbReference type="EMBL" id="MBD8017323.1"/>
    </source>
</evidence>
<proteinExistence type="predicted"/>
<organism evidence="2 3">
    <name type="scientific">Kaistella pullorum</name>
    <dbReference type="NCBI Taxonomy" id="2763074"/>
    <lineage>
        <taxon>Bacteria</taxon>
        <taxon>Pseudomonadati</taxon>
        <taxon>Bacteroidota</taxon>
        <taxon>Flavobacteriia</taxon>
        <taxon>Flavobacteriales</taxon>
        <taxon>Weeksellaceae</taxon>
        <taxon>Chryseobacterium group</taxon>
        <taxon>Kaistella</taxon>
    </lineage>
</organism>
<evidence type="ECO:0000256" key="1">
    <source>
        <dbReference type="SAM" id="SignalP"/>
    </source>
</evidence>
<reference evidence="2 3" key="1">
    <citation type="submission" date="2020-08" db="EMBL/GenBank/DDBJ databases">
        <title>A Genomic Blueprint of the Chicken Gut Microbiome.</title>
        <authorList>
            <person name="Gilroy R."/>
            <person name="Ravi A."/>
            <person name="Getino M."/>
            <person name="Pursley I."/>
            <person name="Horton D.L."/>
            <person name="Alikhan N.-F."/>
            <person name="Baker D."/>
            <person name="Gharbi K."/>
            <person name="Hall N."/>
            <person name="Watson M."/>
            <person name="Adriaenssens E.M."/>
            <person name="Foster-Nyarko E."/>
            <person name="Jarju S."/>
            <person name="Secka A."/>
            <person name="Antonio M."/>
            <person name="Oren A."/>
            <person name="Chaudhuri R."/>
            <person name="La Ragione R.M."/>
            <person name="Hildebrand F."/>
            <person name="Pallen M.J."/>
        </authorList>
    </citation>
    <scope>NUCLEOTIDE SEQUENCE [LARGE SCALE GENOMIC DNA]</scope>
    <source>
        <strain evidence="2 3">Sa1CVA4</strain>
    </source>
</reference>
<keyword evidence="1" id="KW-0732">Signal</keyword>
<protein>
    <recommendedName>
        <fullName evidence="4">Outer membrane protein beta-barrel domain-containing protein</fullName>
    </recommendedName>
</protein>
<feature type="signal peptide" evidence="1">
    <location>
        <begin position="1"/>
        <end position="21"/>
    </location>
</feature>
<sequence length="146" mass="15506">MKRLMILIASALLSAPVAAQAWSGNGDQKVQIGISGWGNGTGITGTYDYGISNMLSLGAGANIYFDDDKDGENNNNFFLFGRFNVHLQDVLGLPEQWDVYPGLDVGVLGNTLGLGAHIGARYFFNEKFGAFIEAGNNGSIGVSINL</sequence>
<dbReference type="InterPro" id="IPR046588">
    <property type="entry name" value="DUF6646"/>
</dbReference>
<name>A0ABR8WKA5_9FLAO</name>
<dbReference type="EMBL" id="JACSPS010000001">
    <property type="protein sequence ID" value="MBD8017323.1"/>
    <property type="molecule type" value="Genomic_DNA"/>
</dbReference>
<dbReference type="RefSeq" id="WP_251832528.1">
    <property type="nucleotide sequence ID" value="NZ_JACSPS010000001.1"/>
</dbReference>
<accession>A0ABR8WKA5</accession>
<comment type="caution">
    <text evidence="2">The sequence shown here is derived from an EMBL/GenBank/DDBJ whole genome shotgun (WGS) entry which is preliminary data.</text>
</comment>
<dbReference type="Proteomes" id="UP000626242">
    <property type="component" value="Unassembled WGS sequence"/>
</dbReference>
<evidence type="ECO:0008006" key="4">
    <source>
        <dbReference type="Google" id="ProtNLM"/>
    </source>
</evidence>
<dbReference type="Pfam" id="PF20351">
    <property type="entry name" value="DUF6646"/>
    <property type="match status" value="1"/>
</dbReference>
<keyword evidence="3" id="KW-1185">Reference proteome</keyword>
<gene>
    <name evidence="2" type="ORF">H9628_02455</name>
</gene>